<feature type="compositionally biased region" description="Basic and acidic residues" evidence="1">
    <location>
        <begin position="18"/>
        <end position="40"/>
    </location>
</feature>
<accession>A0A9W6QYI0</accession>
<evidence type="ECO:0000256" key="1">
    <source>
        <dbReference type="SAM" id="MobiDB-lite"/>
    </source>
</evidence>
<proteinExistence type="predicted"/>
<evidence type="ECO:0000313" key="2">
    <source>
        <dbReference type="EMBL" id="GLY64888.1"/>
    </source>
</evidence>
<feature type="region of interest" description="Disordered" evidence="1">
    <location>
        <begin position="1"/>
        <end position="66"/>
    </location>
</feature>
<dbReference type="Proteomes" id="UP001165136">
    <property type="component" value="Unassembled WGS sequence"/>
</dbReference>
<protein>
    <submittedName>
        <fullName evidence="2">Uncharacterized protein</fullName>
    </submittedName>
</protein>
<evidence type="ECO:0000313" key="3">
    <source>
        <dbReference type="Proteomes" id="UP001165136"/>
    </source>
</evidence>
<reference evidence="2" key="1">
    <citation type="submission" date="2023-03" db="EMBL/GenBank/DDBJ databases">
        <title>Amycolatopsis taiwanensis NBRC 103393.</title>
        <authorList>
            <person name="Ichikawa N."/>
            <person name="Sato H."/>
            <person name="Tonouchi N."/>
        </authorList>
    </citation>
    <scope>NUCLEOTIDE SEQUENCE</scope>
    <source>
        <strain evidence="2">NBRC 103393</strain>
    </source>
</reference>
<dbReference type="AlphaFoldDB" id="A0A9W6QYI0"/>
<feature type="compositionally biased region" description="Basic and acidic residues" evidence="1">
    <location>
        <begin position="48"/>
        <end position="66"/>
    </location>
</feature>
<organism evidence="2 3">
    <name type="scientific">Amycolatopsis taiwanensis</name>
    <dbReference type="NCBI Taxonomy" id="342230"/>
    <lineage>
        <taxon>Bacteria</taxon>
        <taxon>Bacillati</taxon>
        <taxon>Actinomycetota</taxon>
        <taxon>Actinomycetes</taxon>
        <taxon>Pseudonocardiales</taxon>
        <taxon>Pseudonocardiaceae</taxon>
        <taxon>Amycolatopsis</taxon>
    </lineage>
</organism>
<name>A0A9W6QYI0_9PSEU</name>
<keyword evidence="3" id="KW-1185">Reference proteome</keyword>
<sequence>MRVSGLIDSAKFHGSNGGERKHREDRGESQCRKDERERIGDGQSAGAPERRRAEIQRTRVDGLGRA</sequence>
<comment type="caution">
    <text evidence="2">The sequence shown here is derived from an EMBL/GenBank/DDBJ whole genome shotgun (WGS) entry which is preliminary data.</text>
</comment>
<dbReference type="EMBL" id="BSTI01000003">
    <property type="protein sequence ID" value="GLY64888.1"/>
    <property type="molecule type" value="Genomic_DNA"/>
</dbReference>
<gene>
    <name evidence="2" type="ORF">Atai01_15070</name>
</gene>